<sequence>MPNRLGISFHDKHHHHHKENSSSGAKSPLMSPSASTGGTNGDKSASGGGQNSPNNYFTQHSNNSRRSFLGISIGKSSSNLSINSLEHDDHHHYQSGLHHQGSGSTSPHGEHHANLNSKRENEQHIKRKEYGSMVELKRFFRPGRKSSLSLISSDNSKNSTTTATTTTTPGHPVYSPSFTHDSNNNMIVNTDPRFQDDMEGSLTKKYGKLGKILGTGAGGSVRLLVREADGFIFAVKEFRSKKPNENIRDYSKKCTAEFCIGSTLHHPNIIQTLDIICENNHYFEIMEYAPVDFFAVVMSGKMSRSEINCSLKQITLGVNYLHSTGLAHRDLKLENCVATRDGIIKIIDFGSAVVFKYPFEDKVVMAHGIVGSDPYLAPEVLTSTDSYDPQLVDIWSIAIMYCCITIRRFPWRAPKLSDPSFKLYCMEDDQPHDYVKSAENHKILLANRRQKLIERQQQQLQQHQQQLANQGSRPVTPNLDSSFEQQSHQQHPQIIENGNLNEESFVPTAPAIPEERTLNDKLKDLSINNENNNNNNQNNENNTNTNNNINNDHSTTVDANKQNETDCINKSEQMSNNGSQCDLKEKENVLEHDSHHDNETDHDDVNQEKKDENELDCDGTDSDTNKKTQASMEEQPQNPEQHQQQHGDDKNSKEQHNTKSVSGHRQIHGPYRLLRLLPHASRPLISKMLEVNPEKRFTMKEIFEDEWFNEIKYCTVENGQVKLDSGHKHTIVESDENHLEI</sequence>
<dbReference type="SUPFAM" id="SSF56112">
    <property type="entry name" value="Protein kinase-like (PK-like)"/>
    <property type="match status" value="1"/>
</dbReference>
<feature type="region of interest" description="Disordered" evidence="10">
    <location>
        <begin position="149"/>
        <end position="182"/>
    </location>
</feature>
<keyword evidence="13" id="KW-1185">Reference proteome</keyword>
<feature type="region of interest" description="Disordered" evidence="10">
    <location>
        <begin position="1"/>
        <end position="62"/>
    </location>
</feature>
<evidence type="ECO:0000256" key="8">
    <source>
        <dbReference type="ARBA" id="ARBA00048679"/>
    </source>
</evidence>
<dbReference type="Gene3D" id="1.10.510.10">
    <property type="entry name" value="Transferase(Phosphotransferase) domain 1"/>
    <property type="match status" value="2"/>
</dbReference>
<evidence type="ECO:0000256" key="1">
    <source>
        <dbReference type="ARBA" id="ARBA00012513"/>
    </source>
</evidence>
<feature type="compositionally biased region" description="Polar residues" evidence="10">
    <location>
        <begin position="471"/>
        <end position="491"/>
    </location>
</feature>
<keyword evidence="3" id="KW-0808">Transferase</keyword>
<protein>
    <recommendedName>
        <fullName evidence="1">non-specific serine/threonine protein kinase</fullName>
        <ecNumber evidence="1">2.7.11.1</ecNumber>
    </recommendedName>
</protein>
<feature type="compositionally biased region" description="Low complexity" evidence="10">
    <location>
        <begin position="527"/>
        <end position="551"/>
    </location>
</feature>
<organism evidence="12 13">
    <name type="scientific">Pachysolen tannophilus NRRL Y-2460</name>
    <dbReference type="NCBI Taxonomy" id="669874"/>
    <lineage>
        <taxon>Eukaryota</taxon>
        <taxon>Fungi</taxon>
        <taxon>Dikarya</taxon>
        <taxon>Ascomycota</taxon>
        <taxon>Saccharomycotina</taxon>
        <taxon>Pichiomycetes</taxon>
        <taxon>Pachysolenaceae</taxon>
        <taxon>Pachysolen</taxon>
    </lineage>
</organism>
<dbReference type="EMBL" id="KV454011">
    <property type="protein sequence ID" value="ODV98243.1"/>
    <property type="molecule type" value="Genomic_DNA"/>
</dbReference>
<accession>A0A1E4U2L0</accession>
<name>A0A1E4U2L0_PACTA</name>
<dbReference type="SMART" id="SM00220">
    <property type="entry name" value="S_TKc"/>
    <property type="match status" value="1"/>
</dbReference>
<feature type="region of interest" description="Disordered" evidence="10">
    <location>
        <begin position="92"/>
        <end position="124"/>
    </location>
</feature>
<feature type="region of interest" description="Disordered" evidence="10">
    <location>
        <begin position="590"/>
        <end position="669"/>
    </location>
</feature>
<evidence type="ECO:0000256" key="6">
    <source>
        <dbReference type="ARBA" id="ARBA00022840"/>
    </source>
</evidence>
<dbReference type="InterPro" id="IPR011009">
    <property type="entry name" value="Kinase-like_dom_sf"/>
</dbReference>
<evidence type="ECO:0000256" key="4">
    <source>
        <dbReference type="ARBA" id="ARBA00022741"/>
    </source>
</evidence>
<dbReference type="GO" id="GO:0004674">
    <property type="term" value="F:protein serine/threonine kinase activity"/>
    <property type="evidence" value="ECO:0007669"/>
    <property type="project" value="UniProtKB-KW"/>
</dbReference>
<feature type="compositionally biased region" description="Basic and acidic residues" evidence="10">
    <location>
        <begin position="108"/>
        <end position="124"/>
    </location>
</feature>
<evidence type="ECO:0000256" key="10">
    <source>
        <dbReference type="SAM" id="MobiDB-lite"/>
    </source>
</evidence>
<reference evidence="13" key="1">
    <citation type="submission" date="2016-05" db="EMBL/GenBank/DDBJ databases">
        <title>Comparative genomics of biotechnologically important yeasts.</title>
        <authorList>
            <consortium name="DOE Joint Genome Institute"/>
            <person name="Riley R."/>
            <person name="Haridas S."/>
            <person name="Wolfe K.H."/>
            <person name="Lopes M.R."/>
            <person name="Hittinger C.T."/>
            <person name="Goker M."/>
            <person name="Salamov A."/>
            <person name="Wisecaver J."/>
            <person name="Long T.M."/>
            <person name="Aerts A.L."/>
            <person name="Barry K."/>
            <person name="Choi C."/>
            <person name="Clum A."/>
            <person name="Coughlan A.Y."/>
            <person name="Deshpande S."/>
            <person name="Douglass A.P."/>
            <person name="Hanson S.J."/>
            <person name="Klenk H.-P."/>
            <person name="Labutti K."/>
            <person name="Lapidus A."/>
            <person name="Lindquist E."/>
            <person name="Lipzen A."/>
            <person name="Meier-Kolthoff J.P."/>
            <person name="Ohm R.A."/>
            <person name="Otillar R.P."/>
            <person name="Pangilinan J."/>
            <person name="Peng Y."/>
            <person name="Rokas A."/>
            <person name="Rosa C.A."/>
            <person name="Scheuner C."/>
            <person name="Sibirny A.A."/>
            <person name="Slot J.C."/>
            <person name="Stielow J.B."/>
            <person name="Sun H."/>
            <person name="Kurtzman C.P."/>
            <person name="Blackwell M."/>
            <person name="Grigoriev I.V."/>
            <person name="Jeffries T.W."/>
        </authorList>
    </citation>
    <scope>NUCLEOTIDE SEQUENCE [LARGE SCALE GENOMIC DNA]</scope>
    <source>
        <strain evidence="13">NRRL Y-2460</strain>
    </source>
</reference>
<evidence type="ECO:0000259" key="11">
    <source>
        <dbReference type="PROSITE" id="PS50011"/>
    </source>
</evidence>
<evidence type="ECO:0000256" key="5">
    <source>
        <dbReference type="ARBA" id="ARBA00022777"/>
    </source>
</evidence>
<keyword evidence="5" id="KW-0418">Kinase</keyword>
<feature type="compositionally biased region" description="Basic and acidic residues" evidence="10">
    <location>
        <begin position="590"/>
        <end position="612"/>
    </location>
</feature>
<evidence type="ECO:0000256" key="3">
    <source>
        <dbReference type="ARBA" id="ARBA00022679"/>
    </source>
</evidence>
<dbReference type="GO" id="GO:0005524">
    <property type="term" value="F:ATP binding"/>
    <property type="evidence" value="ECO:0007669"/>
    <property type="project" value="UniProtKB-UniRule"/>
</dbReference>
<feature type="compositionally biased region" description="Polar residues" evidence="10">
    <location>
        <begin position="51"/>
        <end position="62"/>
    </location>
</feature>
<evidence type="ECO:0000256" key="7">
    <source>
        <dbReference type="ARBA" id="ARBA00047899"/>
    </source>
</evidence>
<evidence type="ECO:0000313" key="13">
    <source>
        <dbReference type="Proteomes" id="UP000094236"/>
    </source>
</evidence>
<keyword evidence="2" id="KW-0723">Serine/threonine-protein kinase</keyword>
<evidence type="ECO:0000256" key="9">
    <source>
        <dbReference type="PROSITE-ProRule" id="PRU10141"/>
    </source>
</evidence>
<feature type="domain" description="Protein kinase" evidence="11">
    <location>
        <begin position="207"/>
        <end position="708"/>
    </location>
</feature>
<proteinExistence type="predicted"/>
<feature type="binding site" evidence="9">
    <location>
        <position position="236"/>
    </location>
    <ligand>
        <name>ATP</name>
        <dbReference type="ChEBI" id="CHEBI:30616"/>
    </ligand>
</feature>
<feature type="region of interest" description="Disordered" evidence="10">
    <location>
        <begin position="455"/>
        <end position="491"/>
    </location>
</feature>
<feature type="compositionally biased region" description="Low complexity" evidence="10">
    <location>
        <begin position="455"/>
        <end position="470"/>
    </location>
</feature>
<dbReference type="STRING" id="669874.A0A1E4U2L0"/>
<evidence type="ECO:0000256" key="2">
    <source>
        <dbReference type="ARBA" id="ARBA00022527"/>
    </source>
</evidence>
<dbReference type="InterPro" id="IPR017441">
    <property type="entry name" value="Protein_kinase_ATP_BS"/>
</dbReference>
<keyword evidence="4 9" id="KW-0547">Nucleotide-binding</keyword>
<feature type="compositionally biased region" description="Low complexity" evidence="10">
    <location>
        <begin position="149"/>
        <end position="168"/>
    </location>
</feature>
<dbReference type="GO" id="GO:0006873">
    <property type="term" value="P:intracellular monoatomic ion homeostasis"/>
    <property type="evidence" value="ECO:0007669"/>
    <property type="project" value="EnsemblFungi"/>
</dbReference>
<evidence type="ECO:0000313" key="12">
    <source>
        <dbReference type="EMBL" id="ODV98243.1"/>
    </source>
</evidence>
<dbReference type="GO" id="GO:0005829">
    <property type="term" value="C:cytosol"/>
    <property type="evidence" value="ECO:0007669"/>
    <property type="project" value="TreeGrafter"/>
</dbReference>
<dbReference type="AlphaFoldDB" id="A0A1E4U2L0"/>
<dbReference type="GO" id="GO:0030447">
    <property type="term" value="P:filamentous growth"/>
    <property type="evidence" value="ECO:0007669"/>
    <property type="project" value="UniProtKB-ARBA"/>
</dbReference>
<dbReference type="PANTHER" id="PTHR24343:SF137">
    <property type="entry name" value="SERINE_THREONINE-PROTEIN KINASE HRK1"/>
    <property type="match status" value="1"/>
</dbReference>
<dbReference type="InterPro" id="IPR000719">
    <property type="entry name" value="Prot_kinase_dom"/>
</dbReference>
<dbReference type="OrthoDB" id="6513151at2759"/>
<dbReference type="PROSITE" id="PS00107">
    <property type="entry name" value="PROTEIN_KINASE_ATP"/>
    <property type="match status" value="1"/>
</dbReference>
<comment type="catalytic activity">
    <reaction evidence="8">
        <text>L-seryl-[protein] + ATP = O-phospho-L-seryl-[protein] + ADP + H(+)</text>
        <dbReference type="Rhea" id="RHEA:17989"/>
        <dbReference type="Rhea" id="RHEA-COMP:9863"/>
        <dbReference type="Rhea" id="RHEA-COMP:11604"/>
        <dbReference type="ChEBI" id="CHEBI:15378"/>
        <dbReference type="ChEBI" id="CHEBI:29999"/>
        <dbReference type="ChEBI" id="CHEBI:30616"/>
        <dbReference type="ChEBI" id="CHEBI:83421"/>
        <dbReference type="ChEBI" id="CHEBI:456216"/>
        <dbReference type="EC" id="2.7.11.1"/>
    </reaction>
</comment>
<feature type="compositionally biased region" description="Basic and acidic residues" evidence="10">
    <location>
        <begin position="643"/>
        <end position="657"/>
    </location>
</feature>
<keyword evidence="6 9" id="KW-0067">ATP-binding</keyword>
<dbReference type="EC" id="2.7.11.1" evidence="1"/>
<dbReference type="Proteomes" id="UP000094236">
    <property type="component" value="Unassembled WGS sequence"/>
</dbReference>
<gene>
    <name evidence="12" type="ORF">PACTADRAFT_48038</name>
</gene>
<feature type="compositionally biased region" description="Polar residues" evidence="10">
    <location>
        <begin position="21"/>
        <end position="43"/>
    </location>
</feature>
<feature type="compositionally biased region" description="Low complexity" evidence="10">
    <location>
        <begin position="633"/>
        <end position="642"/>
    </location>
</feature>
<comment type="catalytic activity">
    <reaction evidence="7">
        <text>L-threonyl-[protein] + ATP = O-phospho-L-threonyl-[protein] + ADP + H(+)</text>
        <dbReference type="Rhea" id="RHEA:46608"/>
        <dbReference type="Rhea" id="RHEA-COMP:11060"/>
        <dbReference type="Rhea" id="RHEA-COMP:11605"/>
        <dbReference type="ChEBI" id="CHEBI:15378"/>
        <dbReference type="ChEBI" id="CHEBI:30013"/>
        <dbReference type="ChEBI" id="CHEBI:30616"/>
        <dbReference type="ChEBI" id="CHEBI:61977"/>
        <dbReference type="ChEBI" id="CHEBI:456216"/>
        <dbReference type="EC" id="2.7.11.1"/>
    </reaction>
</comment>
<dbReference type="PROSITE" id="PS50011">
    <property type="entry name" value="PROTEIN_KINASE_DOM"/>
    <property type="match status" value="1"/>
</dbReference>
<feature type="region of interest" description="Disordered" evidence="10">
    <location>
        <begin position="525"/>
        <end position="558"/>
    </location>
</feature>
<dbReference type="Pfam" id="PF00069">
    <property type="entry name" value="Pkinase"/>
    <property type="match status" value="1"/>
</dbReference>
<dbReference type="PANTHER" id="PTHR24343">
    <property type="entry name" value="SERINE/THREONINE KINASE"/>
    <property type="match status" value="1"/>
</dbReference>